<keyword evidence="7" id="KW-1185">Reference proteome</keyword>
<dbReference type="PROSITE" id="PS50943">
    <property type="entry name" value="HTH_CROC1"/>
    <property type="match status" value="1"/>
</dbReference>
<protein>
    <submittedName>
        <fullName evidence="6">LacI family DNA-binding transcriptional regulator</fullName>
    </submittedName>
</protein>
<dbReference type="SUPFAM" id="SSF53822">
    <property type="entry name" value="Periplasmic binding protein-like I"/>
    <property type="match status" value="1"/>
</dbReference>
<dbReference type="SUPFAM" id="SSF47413">
    <property type="entry name" value="lambda repressor-like DNA-binding domains"/>
    <property type="match status" value="1"/>
</dbReference>
<comment type="caution">
    <text evidence="6">The sequence shown here is derived from an EMBL/GenBank/DDBJ whole genome shotgun (WGS) entry which is preliminary data.</text>
</comment>
<dbReference type="PROSITE" id="PS50932">
    <property type="entry name" value="HTH_LACI_2"/>
    <property type="match status" value="1"/>
</dbReference>
<dbReference type="AlphaFoldDB" id="A0A941E7P2"/>
<organism evidence="6 7">
    <name type="scientific">Actinospica acidithermotolerans</name>
    <dbReference type="NCBI Taxonomy" id="2828514"/>
    <lineage>
        <taxon>Bacteria</taxon>
        <taxon>Bacillati</taxon>
        <taxon>Actinomycetota</taxon>
        <taxon>Actinomycetes</taxon>
        <taxon>Catenulisporales</taxon>
        <taxon>Actinospicaceae</taxon>
        <taxon>Actinospica</taxon>
    </lineage>
</organism>
<keyword evidence="1" id="KW-0805">Transcription regulation</keyword>
<dbReference type="EMBL" id="JAGSOH010000011">
    <property type="protein sequence ID" value="MBR7826007.1"/>
    <property type="molecule type" value="Genomic_DNA"/>
</dbReference>
<dbReference type="Gene3D" id="3.40.50.2300">
    <property type="match status" value="2"/>
</dbReference>
<dbReference type="RefSeq" id="WP_212517153.1">
    <property type="nucleotide sequence ID" value="NZ_JAGSOH010000011.1"/>
</dbReference>
<evidence type="ECO:0000259" key="5">
    <source>
        <dbReference type="PROSITE" id="PS50943"/>
    </source>
</evidence>
<dbReference type="PRINTS" id="PR00036">
    <property type="entry name" value="HTHLACI"/>
</dbReference>
<dbReference type="PANTHER" id="PTHR30146">
    <property type="entry name" value="LACI-RELATED TRANSCRIPTIONAL REPRESSOR"/>
    <property type="match status" value="1"/>
</dbReference>
<gene>
    <name evidence="6" type="ORF">KDK95_06795</name>
</gene>
<evidence type="ECO:0000256" key="2">
    <source>
        <dbReference type="ARBA" id="ARBA00023125"/>
    </source>
</evidence>
<accession>A0A941E7P2</accession>
<dbReference type="SMART" id="SM00354">
    <property type="entry name" value="HTH_LACI"/>
    <property type="match status" value="1"/>
</dbReference>
<dbReference type="InterPro" id="IPR046335">
    <property type="entry name" value="LacI/GalR-like_sensor"/>
</dbReference>
<dbReference type="Pfam" id="PF00356">
    <property type="entry name" value="LacI"/>
    <property type="match status" value="1"/>
</dbReference>
<reference evidence="6" key="1">
    <citation type="submission" date="2021-04" db="EMBL/GenBank/DDBJ databases">
        <title>Genome based classification of Actinospica acidithermotolerans sp. nov., an actinobacterium isolated from an Indonesian hot spring.</title>
        <authorList>
            <person name="Kusuma A.B."/>
            <person name="Putra K.E."/>
            <person name="Nafisah S."/>
            <person name="Loh J."/>
            <person name="Nouioui I."/>
            <person name="Goodfellow M."/>
        </authorList>
    </citation>
    <scope>NUCLEOTIDE SEQUENCE</scope>
    <source>
        <strain evidence="6">MGRD01-02</strain>
    </source>
</reference>
<evidence type="ECO:0000256" key="3">
    <source>
        <dbReference type="ARBA" id="ARBA00023163"/>
    </source>
</evidence>
<dbReference type="InterPro" id="IPR028082">
    <property type="entry name" value="Peripla_BP_I"/>
</dbReference>
<dbReference type="CDD" id="cd01392">
    <property type="entry name" value="HTH_LacI"/>
    <property type="match status" value="1"/>
</dbReference>
<dbReference type="GO" id="GO:0003700">
    <property type="term" value="F:DNA-binding transcription factor activity"/>
    <property type="evidence" value="ECO:0007669"/>
    <property type="project" value="TreeGrafter"/>
</dbReference>
<feature type="domain" description="HTH cro/C1-type" evidence="5">
    <location>
        <begin position="17"/>
        <end position="47"/>
    </location>
</feature>
<evidence type="ECO:0000313" key="7">
    <source>
        <dbReference type="Proteomes" id="UP000676325"/>
    </source>
</evidence>
<dbReference type="GO" id="GO:0000976">
    <property type="term" value="F:transcription cis-regulatory region binding"/>
    <property type="evidence" value="ECO:0007669"/>
    <property type="project" value="TreeGrafter"/>
</dbReference>
<evidence type="ECO:0000256" key="1">
    <source>
        <dbReference type="ARBA" id="ARBA00023015"/>
    </source>
</evidence>
<evidence type="ECO:0000313" key="6">
    <source>
        <dbReference type="EMBL" id="MBR7826007.1"/>
    </source>
</evidence>
<sequence>MSEDASSLNGRKPAPSLTIYDVARAAGVSIASVSRVLNGHTTPRPETRERVLRAVRELGFVPDGAARALSSRLKEVVAVVFRRPAVEPSTEIGAEPEFQDEADGLVFIDVVNRGIEISAQLENFDLLLSSVRVDEPTPHGKVAKLAGKSDGIILHDRVLTPAGVVRLSEKIPVVTLAGTPTRASVNIVADNDGGMRELTHHLLGTHGYRSIAYLSGRADSPDNQARGAALREVAKEYGIEPAVGPVWTGEYSAAGGVRVIRQVLAEGGALPRAICCANDQTALGVINEIQRHGLRVPEDVAVTGFDDVYIARHTNPPLTTVRQPIERLGALAFQTLHSMIGGERPAERQIVLPVHVVLRSSCGCRPDPAPSSGHGLAQR</sequence>
<name>A0A941E7P2_9ACTN</name>
<dbReference type="InterPro" id="IPR000843">
    <property type="entry name" value="HTH_LacI"/>
</dbReference>
<evidence type="ECO:0000259" key="4">
    <source>
        <dbReference type="PROSITE" id="PS50932"/>
    </source>
</evidence>
<dbReference type="Gene3D" id="1.10.260.40">
    <property type="entry name" value="lambda repressor-like DNA-binding domains"/>
    <property type="match status" value="1"/>
</dbReference>
<keyword evidence="2 6" id="KW-0238">DNA-binding</keyword>
<dbReference type="InterPro" id="IPR010982">
    <property type="entry name" value="Lambda_DNA-bd_dom_sf"/>
</dbReference>
<dbReference type="InterPro" id="IPR001387">
    <property type="entry name" value="Cro/C1-type_HTH"/>
</dbReference>
<dbReference type="CDD" id="cd06267">
    <property type="entry name" value="PBP1_LacI_sugar_binding-like"/>
    <property type="match status" value="1"/>
</dbReference>
<dbReference type="Pfam" id="PF13377">
    <property type="entry name" value="Peripla_BP_3"/>
    <property type="match status" value="1"/>
</dbReference>
<keyword evidence="3" id="KW-0804">Transcription</keyword>
<proteinExistence type="predicted"/>
<dbReference type="PANTHER" id="PTHR30146:SF109">
    <property type="entry name" value="HTH-TYPE TRANSCRIPTIONAL REGULATOR GALS"/>
    <property type="match status" value="1"/>
</dbReference>
<dbReference type="PROSITE" id="PS00356">
    <property type="entry name" value="HTH_LACI_1"/>
    <property type="match status" value="1"/>
</dbReference>
<feature type="domain" description="HTH lacI-type" evidence="4">
    <location>
        <begin position="17"/>
        <end position="71"/>
    </location>
</feature>
<dbReference type="Proteomes" id="UP000676325">
    <property type="component" value="Unassembled WGS sequence"/>
</dbReference>